<dbReference type="Proteomes" id="UP001521150">
    <property type="component" value="Unassembled WGS sequence"/>
</dbReference>
<dbReference type="InterPro" id="IPR001509">
    <property type="entry name" value="Epimerase_deHydtase"/>
</dbReference>
<dbReference type="EMBL" id="JAJVCN010000001">
    <property type="protein sequence ID" value="MCE7002240.1"/>
    <property type="molecule type" value="Genomic_DNA"/>
</dbReference>
<dbReference type="PANTHER" id="PTHR42687:SF1">
    <property type="entry name" value="L-THREONINE 3-DEHYDROGENASE, MITOCHONDRIAL"/>
    <property type="match status" value="1"/>
</dbReference>
<dbReference type="PANTHER" id="PTHR42687">
    <property type="entry name" value="L-THREONINE 3-DEHYDROGENASE"/>
    <property type="match status" value="1"/>
</dbReference>
<evidence type="ECO:0000259" key="2">
    <source>
        <dbReference type="Pfam" id="PF01370"/>
    </source>
</evidence>
<protein>
    <submittedName>
        <fullName evidence="3">NAD(P)-dependent oxidoreductase</fullName>
    </submittedName>
</protein>
<organism evidence="3 4">
    <name type="scientific">Kibdelosporangium philippinense</name>
    <dbReference type="NCBI Taxonomy" id="211113"/>
    <lineage>
        <taxon>Bacteria</taxon>
        <taxon>Bacillati</taxon>
        <taxon>Actinomycetota</taxon>
        <taxon>Actinomycetes</taxon>
        <taxon>Pseudonocardiales</taxon>
        <taxon>Pseudonocardiaceae</taxon>
        <taxon>Kibdelosporangium</taxon>
    </lineage>
</organism>
<comment type="caution">
    <text evidence="3">The sequence shown here is derived from an EMBL/GenBank/DDBJ whole genome shotgun (WGS) entry which is preliminary data.</text>
</comment>
<dbReference type="InterPro" id="IPR051225">
    <property type="entry name" value="NAD(P)_epim/dehydratase"/>
</dbReference>
<reference evidence="3 4" key="1">
    <citation type="submission" date="2021-12" db="EMBL/GenBank/DDBJ databases">
        <title>Genome sequence of Kibdelosporangium philippinense ATCC 49844.</title>
        <authorList>
            <person name="Fedorov E.A."/>
            <person name="Omeragic M."/>
            <person name="Shalygina K.F."/>
            <person name="Maclea K.S."/>
        </authorList>
    </citation>
    <scope>NUCLEOTIDE SEQUENCE [LARGE SCALE GENOMIC DNA]</scope>
    <source>
        <strain evidence="3 4">ATCC 49844</strain>
    </source>
</reference>
<dbReference type="InterPro" id="IPR036291">
    <property type="entry name" value="NAD(P)-bd_dom_sf"/>
</dbReference>
<evidence type="ECO:0000313" key="4">
    <source>
        <dbReference type="Proteomes" id="UP001521150"/>
    </source>
</evidence>
<comment type="similarity">
    <text evidence="1">Belongs to the NAD(P)-dependent epimerase/dehydratase family.</text>
</comment>
<evidence type="ECO:0000313" key="3">
    <source>
        <dbReference type="EMBL" id="MCE7002240.1"/>
    </source>
</evidence>
<name>A0ABS8Z323_9PSEU</name>
<evidence type="ECO:0000256" key="1">
    <source>
        <dbReference type="ARBA" id="ARBA00007637"/>
    </source>
</evidence>
<accession>A0ABS8Z323</accession>
<sequence length="296" mass="33104">MQSLLSHGNTVRCLDLPTPVNRKRAHTFKGRTDVVWGDVRDRNTVDAAVRGQDVVVHLAFVLPPVLDEDPVSARAVNVDGTVNVLQAAGRHSARIVFASTLSVFGRTQHLNPPRSGRDPVAVTNEYSQHKITCEQLVRKAAVPWAIFRFADVPPKYRQKPVPLMYEIPLANRMELAHVDDVGLAIANGVGGAPIWGRTWLIGGGVRCQIRYRDLVEGSLAPLGIGALPDEAFTDVPFPADWLDTRESEEVLRYQRHSFDEIMDYVTRFSYSRVSRMVIPIVRPLIRRSLLKLSPYL</sequence>
<keyword evidence="4" id="KW-1185">Reference proteome</keyword>
<feature type="domain" description="NAD-dependent epimerase/dehydratase" evidence="2">
    <location>
        <begin position="2"/>
        <end position="141"/>
    </location>
</feature>
<proteinExistence type="inferred from homology"/>
<dbReference type="SUPFAM" id="SSF51735">
    <property type="entry name" value="NAD(P)-binding Rossmann-fold domains"/>
    <property type="match status" value="1"/>
</dbReference>
<gene>
    <name evidence="3" type="ORF">LWC34_05270</name>
</gene>
<dbReference type="Pfam" id="PF01370">
    <property type="entry name" value="Epimerase"/>
    <property type="match status" value="1"/>
</dbReference>
<dbReference type="CDD" id="cd08946">
    <property type="entry name" value="SDR_e"/>
    <property type="match status" value="1"/>
</dbReference>
<dbReference type="Gene3D" id="3.40.50.720">
    <property type="entry name" value="NAD(P)-binding Rossmann-like Domain"/>
    <property type="match status" value="1"/>
</dbReference>